<keyword evidence="4" id="KW-1185">Reference proteome</keyword>
<reference evidence="3 4" key="1">
    <citation type="submission" date="2018-09" db="EMBL/GenBank/DDBJ databases">
        <title>YIM 75507 draft genome.</title>
        <authorList>
            <person name="Tang S."/>
            <person name="Feng Y."/>
        </authorList>
    </citation>
    <scope>NUCLEOTIDE SEQUENCE [LARGE SCALE GENOMIC DNA]</scope>
    <source>
        <strain evidence="3 4">YIM 75507</strain>
    </source>
</reference>
<evidence type="ECO:0000256" key="2">
    <source>
        <dbReference type="SAM" id="Phobius"/>
    </source>
</evidence>
<dbReference type="RefSeq" id="WP_119926779.1">
    <property type="nucleotide sequence ID" value="NZ_QZEY01000004.1"/>
</dbReference>
<evidence type="ECO:0000256" key="1">
    <source>
        <dbReference type="SAM" id="MobiDB-lite"/>
    </source>
</evidence>
<organism evidence="3 4">
    <name type="scientific">Bailinhaonella thermotolerans</name>
    <dbReference type="NCBI Taxonomy" id="1070861"/>
    <lineage>
        <taxon>Bacteria</taxon>
        <taxon>Bacillati</taxon>
        <taxon>Actinomycetota</taxon>
        <taxon>Actinomycetes</taxon>
        <taxon>Streptosporangiales</taxon>
        <taxon>Streptosporangiaceae</taxon>
        <taxon>Bailinhaonella</taxon>
    </lineage>
</organism>
<evidence type="ECO:0000313" key="4">
    <source>
        <dbReference type="Proteomes" id="UP000265768"/>
    </source>
</evidence>
<keyword evidence="2" id="KW-0472">Membrane</keyword>
<accession>A0A3A4BE05</accession>
<feature type="region of interest" description="Disordered" evidence="1">
    <location>
        <begin position="188"/>
        <end position="207"/>
    </location>
</feature>
<gene>
    <name evidence="3" type="ORF">D5H75_13480</name>
</gene>
<dbReference type="AlphaFoldDB" id="A0A3A4BE05"/>
<evidence type="ECO:0000313" key="3">
    <source>
        <dbReference type="EMBL" id="RJL32530.1"/>
    </source>
</evidence>
<dbReference type="InterPro" id="IPR021454">
    <property type="entry name" value="DUF3105"/>
</dbReference>
<comment type="caution">
    <text evidence="3">The sequence shown here is derived from an EMBL/GenBank/DDBJ whole genome shotgun (WGS) entry which is preliminary data.</text>
</comment>
<keyword evidence="2" id="KW-0812">Transmembrane</keyword>
<proteinExistence type="predicted"/>
<protein>
    <submittedName>
        <fullName evidence="3">DUF3105 domain-containing protein</fullName>
    </submittedName>
</protein>
<feature type="compositionally biased region" description="Polar residues" evidence="1">
    <location>
        <begin position="196"/>
        <end position="207"/>
    </location>
</feature>
<feature type="transmembrane region" description="Helical" evidence="2">
    <location>
        <begin position="29"/>
        <end position="52"/>
    </location>
</feature>
<dbReference type="Pfam" id="PF11303">
    <property type="entry name" value="DUF3105"/>
    <property type="match status" value="1"/>
</dbReference>
<dbReference type="Proteomes" id="UP000265768">
    <property type="component" value="Unassembled WGS sequence"/>
</dbReference>
<dbReference type="OrthoDB" id="164831at2"/>
<dbReference type="EMBL" id="QZEY01000004">
    <property type="protein sequence ID" value="RJL32530.1"/>
    <property type="molecule type" value="Genomic_DNA"/>
</dbReference>
<keyword evidence="2" id="KW-1133">Transmembrane helix</keyword>
<name>A0A3A4BE05_9ACTN</name>
<sequence>MSKNKAQARREHIERMRADAKRKERRTALLTWGAGAFVVVLLIGLVAGYIIYDRKASALTGVQTFKYSGGEHVQPGQNVQYKETPPAGGPHDQEWQNCGIYDKPIRNEHAVHSLEHGAVWITYKPDLPKDQVETLRETVGNDGYLLLSPYEGLPAPVVASSWGRQIKLDGADDPRLKEFIKKYKQAPDTPELGASCSGTTQGTPIQP</sequence>